<dbReference type="Pfam" id="PF13456">
    <property type="entry name" value="RVT_3"/>
    <property type="match status" value="1"/>
</dbReference>
<sequence>MFQEGSPTAKIIAEGFSTVVGKDALAWNLNRNGMYTVSSFRRSLERNSEVSSSIHKTVWEECNQNVFEDKRTSLEVTQETVRFRITWWFKFLGKGVVDSVSVLMLNLKDTCVESMRVKKSVIKDWVPPLMNTFKFNVDGSVRGSLGQTGMGGVLRDRNGRVVCLFSFFVGSMDSNAAKVMAIHKAIEICSSSSFLSGQVVSIVSDSHVAVSWIHNEDFGNLDQVSQISFIRSQLKSQEGLQVVYVPRMFNSFADSLAKMGSGACGDFLHWM</sequence>
<dbReference type="GO" id="GO:0003676">
    <property type="term" value="F:nucleic acid binding"/>
    <property type="evidence" value="ECO:0007669"/>
    <property type="project" value="InterPro"/>
</dbReference>
<evidence type="ECO:0000313" key="2">
    <source>
        <dbReference type="EMBL" id="KAK2664171.1"/>
    </source>
</evidence>
<dbReference type="EMBL" id="JANJYI010000001">
    <property type="protein sequence ID" value="KAK2664171.1"/>
    <property type="molecule type" value="Genomic_DNA"/>
</dbReference>
<gene>
    <name evidence="2" type="ORF">Ddye_002745</name>
</gene>
<organism evidence="2 3">
    <name type="scientific">Dipteronia dyeriana</name>
    <dbReference type="NCBI Taxonomy" id="168575"/>
    <lineage>
        <taxon>Eukaryota</taxon>
        <taxon>Viridiplantae</taxon>
        <taxon>Streptophyta</taxon>
        <taxon>Embryophyta</taxon>
        <taxon>Tracheophyta</taxon>
        <taxon>Spermatophyta</taxon>
        <taxon>Magnoliopsida</taxon>
        <taxon>eudicotyledons</taxon>
        <taxon>Gunneridae</taxon>
        <taxon>Pentapetalae</taxon>
        <taxon>rosids</taxon>
        <taxon>malvids</taxon>
        <taxon>Sapindales</taxon>
        <taxon>Sapindaceae</taxon>
        <taxon>Hippocastanoideae</taxon>
        <taxon>Acereae</taxon>
        <taxon>Dipteronia</taxon>
    </lineage>
</organism>
<dbReference type="AlphaFoldDB" id="A0AAD9XQU2"/>
<evidence type="ECO:0000313" key="3">
    <source>
        <dbReference type="Proteomes" id="UP001280121"/>
    </source>
</evidence>
<dbReference type="InterPro" id="IPR036397">
    <property type="entry name" value="RNaseH_sf"/>
</dbReference>
<comment type="caution">
    <text evidence="2">The sequence shown here is derived from an EMBL/GenBank/DDBJ whole genome shotgun (WGS) entry which is preliminary data.</text>
</comment>
<name>A0AAD9XQU2_9ROSI</name>
<dbReference type="Proteomes" id="UP001280121">
    <property type="component" value="Unassembled WGS sequence"/>
</dbReference>
<dbReference type="SUPFAM" id="SSF53098">
    <property type="entry name" value="Ribonuclease H-like"/>
    <property type="match status" value="1"/>
</dbReference>
<dbReference type="InterPro" id="IPR044730">
    <property type="entry name" value="RNase_H-like_dom_plant"/>
</dbReference>
<accession>A0AAD9XQU2</accession>
<reference evidence="2" key="1">
    <citation type="journal article" date="2023" name="Plant J.">
        <title>Genome sequences and population genomics provide insights into the demographic history, inbreeding, and mutation load of two 'living fossil' tree species of Dipteronia.</title>
        <authorList>
            <person name="Feng Y."/>
            <person name="Comes H.P."/>
            <person name="Chen J."/>
            <person name="Zhu S."/>
            <person name="Lu R."/>
            <person name="Zhang X."/>
            <person name="Li P."/>
            <person name="Qiu J."/>
            <person name="Olsen K.M."/>
            <person name="Qiu Y."/>
        </authorList>
    </citation>
    <scope>NUCLEOTIDE SEQUENCE</scope>
    <source>
        <strain evidence="2">KIB01</strain>
    </source>
</reference>
<dbReference type="PANTHER" id="PTHR47723:SF22">
    <property type="entry name" value="RNASE H TYPE-1 DOMAIN-CONTAINING PROTEIN"/>
    <property type="match status" value="1"/>
</dbReference>
<dbReference type="CDD" id="cd06222">
    <property type="entry name" value="RNase_H_like"/>
    <property type="match status" value="1"/>
</dbReference>
<dbReference type="Gene3D" id="3.30.420.10">
    <property type="entry name" value="Ribonuclease H-like superfamily/Ribonuclease H"/>
    <property type="match status" value="1"/>
</dbReference>
<feature type="domain" description="RNase H type-1" evidence="1">
    <location>
        <begin position="136"/>
        <end position="259"/>
    </location>
</feature>
<keyword evidence="3" id="KW-1185">Reference proteome</keyword>
<dbReference type="PANTHER" id="PTHR47723">
    <property type="entry name" value="OS05G0353850 PROTEIN"/>
    <property type="match status" value="1"/>
</dbReference>
<proteinExistence type="predicted"/>
<evidence type="ECO:0000259" key="1">
    <source>
        <dbReference type="Pfam" id="PF13456"/>
    </source>
</evidence>
<dbReference type="InterPro" id="IPR053151">
    <property type="entry name" value="RNase_H-like"/>
</dbReference>
<dbReference type="InterPro" id="IPR012337">
    <property type="entry name" value="RNaseH-like_sf"/>
</dbReference>
<protein>
    <recommendedName>
        <fullName evidence="1">RNase H type-1 domain-containing protein</fullName>
    </recommendedName>
</protein>
<dbReference type="GO" id="GO:0004523">
    <property type="term" value="F:RNA-DNA hybrid ribonuclease activity"/>
    <property type="evidence" value="ECO:0007669"/>
    <property type="project" value="InterPro"/>
</dbReference>
<dbReference type="InterPro" id="IPR002156">
    <property type="entry name" value="RNaseH_domain"/>
</dbReference>